<dbReference type="STRING" id="1150368.SAMN02927921_01661"/>
<evidence type="ECO:0000256" key="4">
    <source>
        <dbReference type="ARBA" id="ARBA00023065"/>
    </source>
</evidence>
<dbReference type="GO" id="GO:0045259">
    <property type="term" value="C:proton-transporting ATP synthase complex"/>
    <property type="evidence" value="ECO:0007669"/>
    <property type="project" value="UniProtKB-KW"/>
</dbReference>
<organism evidence="8 9">
    <name type="scientific">Sinomicrobium oceani</name>
    <dbReference type="NCBI Taxonomy" id="1150368"/>
    <lineage>
        <taxon>Bacteria</taxon>
        <taxon>Pseudomonadati</taxon>
        <taxon>Bacteroidota</taxon>
        <taxon>Flavobacteriia</taxon>
        <taxon>Flavobacteriales</taxon>
        <taxon>Flavobacteriaceae</taxon>
        <taxon>Sinomicrobium</taxon>
    </lineage>
</organism>
<keyword evidence="9" id="KW-1185">Reference proteome</keyword>
<gene>
    <name evidence="7" type="primary">atpH</name>
    <name evidence="8" type="ORF">SAMN02927921_01661</name>
</gene>
<sequence length="178" mass="19683">MAGTRAAIRYAKAVLALAREQDAVKTVYADMELVKNTVSQSRDLQLVLKSPVVKAEVKKAALQEIFASVHKISSDLISVLAENNRINLLGEVARQYVVLYDERHGKQLAVVTTAVPLTDRLKAGVLQKVKELTGKDATLKNIVDESIIGGFILRIGDLQYNASLANRFNDLKRKFSYN</sequence>
<keyword evidence="5 7" id="KW-0472">Membrane</keyword>
<keyword evidence="7" id="KW-1003">Cell membrane</keyword>
<dbReference type="Gene3D" id="1.10.520.20">
    <property type="entry name" value="N-terminal domain of the delta subunit of the F1F0-ATP synthase"/>
    <property type="match status" value="1"/>
</dbReference>
<proteinExistence type="inferred from homology"/>
<dbReference type="SUPFAM" id="SSF47928">
    <property type="entry name" value="N-terminal domain of the delta subunit of the F1F0-ATP synthase"/>
    <property type="match status" value="1"/>
</dbReference>
<dbReference type="NCBIfam" id="TIGR01145">
    <property type="entry name" value="ATP_synt_delta"/>
    <property type="match status" value="1"/>
</dbReference>
<evidence type="ECO:0000256" key="7">
    <source>
        <dbReference type="HAMAP-Rule" id="MF_01416"/>
    </source>
</evidence>
<evidence type="ECO:0000256" key="5">
    <source>
        <dbReference type="ARBA" id="ARBA00023136"/>
    </source>
</evidence>
<dbReference type="RefSeq" id="WP_072316886.1">
    <property type="nucleotide sequence ID" value="NZ_FPJE01000007.1"/>
</dbReference>
<dbReference type="PANTHER" id="PTHR11910">
    <property type="entry name" value="ATP SYNTHASE DELTA CHAIN"/>
    <property type="match status" value="1"/>
</dbReference>
<evidence type="ECO:0000256" key="6">
    <source>
        <dbReference type="ARBA" id="ARBA00023310"/>
    </source>
</evidence>
<dbReference type="OrthoDB" id="9802471at2"/>
<name>A0A1K1P6S1_9FLAO</name>
<keyword evidence="3 7" id="KW-0375">Hydrogen ion transport</keyword>
<dbReference type="GO" id="GO:0005886">
    <property type="term" value="C:plasma membrane"/>
    <property type="evidence" value="ECO:0007669"/>
    <property type="project" value="UniProtKB-SubCell"/>
</dbReference>
<comment type="similarity">
    <text evidence="7">Belongs to the ATPase delta chain family.</text>
</comment>
<evidence type="ECO:0000313" key="9">
    <source>
        <dbReference type="Proteomes" id="UP000182248"/>
    </source>
</evidence>
<dbReference type="HAMAP" id="MF_01416">
    <property type="entry name" value="ATP_synth_delta_bact"/>
    <property type="match status" value="1"/>
</dbReference>
<dbReference type="PRINTS" id="PR00125">
    <property type="entry name" value="ATPASEDELTA"/>
</dbReference>
<keyword evidence="7" id="KW-0139">CF(1)</keyword>
<keyword evidence="2 7" id="KW-0813">Transport</keyword>
<comment type="function">
    <text evidence="7">This protein is part of the stalk that links CF(0) to CF(1). It either transmits conformational changes from CF(0) to CF(1) or is implicated in proton conduction.</text>
</comment>
<accession>A0A1K1P6S1</accession>
<dbReference type="AlphaFoldDB" id="A0A1K1P6S1"/>
<dbReference type="GO" id="GO:0046933">
    <property type="term" value="F:proton-transporting ATP synthase activity, rotational mechanism"/>
    <property type="evidence" value="ECO:0007669"/>
    <property type="project" value="UniProtKB-UniRule"/>
</dbReference>
<protein>
    <recommendedName>
        <fullName evidence="7">ATP synthase subunit delta</fullName>
    </recommendedName>
    <alternativeName>
        <fullName evidence="7">ATP synthase F(1) sector subunit delta</fullName>
    </alternativeName>
    <alternativeName>
        <fullName evidence="7">F-type ATPase subunit delta</fullName>
        <shortName evidence="7">F-ATPase subunit delta</shortName>
    </alternativeName>
</protein>
<dbReference type="Pfam" id="PF00213">
    <property type="entry name" value="OSCP"/>
    <property type="match status" value="1"/>
</dbReference>
<evidence type="ECO:0000313" key="8">
    <source>
        <dbReference type="EMBL" id="SFW43474.1"/>
    </source>
</evidence>
<dbReference type="EMBL" id="FPJE01000007">
    <property type="protein sequence ID" value="SFW43474.1"/>
    <property type="molecule type" value="Genomic_DNA"/>
</dbReference>
<evidence type="ECO:0000256" key="1">
    <source>
        <dbReference type="ARBA" id="ARBA00004370"/>
    </source>
</evidence>
<keyword evidence="6 7" id="KW-0066">ATP synthesis</keyword>
<keyword evidence="4 7" id="KW-0406">Ion transport</keyword>
<comment type="function">
    <text evidence="7">F(1)F(0) ATP synthase produces ATP from ADP in the presence of a proton or sodium gradient. F-type ATPases consist of two structural domains, F(1) containing the extramembraneous catalytic core and F(0) containing the membrane proton channel, linked together by a central stalk and a peripheral stalk. During catalysis, ATP synthesis in the catalytic domain of F(1) is coupled via a rotary mechanism of the central stalk subunits to proton translocation.</text>
</comment>
<comment type="subcellular location">
    <subcellularLocation>
        <location evidence="7">Cell membrane</location>
        <topology evidence="7">Peripheral membrane protein</topology>
    </subcellularLocation>
    <subcellularLocation>
        <location evidence="1">Membrane</location>
    </subcellularLocation>
</comment>
<dbReference type="InterPro" id="IPR026015">
    <property type="entry name" value="ATP_synth_OSCP/delta_N_sf"/>
</dbReference>
<dbReference type="Proteomes" id="UP000182248">
    <property type="component" value="Unassembled WGS sequence"/>
</dbReference>
<evidence type="ECO:0000256" key="2">
    <source>
        <dbReference type="ARBA" id="ARBA00022448"/>
    </source>
</evidence>
<reference evidence="8 9" key="1">
    <citation type="submission" date="2016-11" db="EMBL/GenBank/DDBJ databases">
        <authorList>
            <person name="Jaros S."/>
            <person name="Januszkiewicz K."/>
            <person name="Wedrychowicz H."/>
        </authorList>
    </citation>
    <scope>NUCLEOTIDE SEQUENCE [LARGE SCALE GENOMIC DNA]</scope>
    <source>
        <strain evidence="8 9">CGMCC 1.12145</strain>
    </source>
</reference>
<dbReference type="InterPro" id="IPR000711">
    <property type="entry name" value="ATPase_OSCP/dsu"/>
</dbReference>
<evidence type="ECO:0000256" key="3">
    <source>
        <dbReference type="ARBA" id="ARBA00022781"/>
    </source>
</evidence>